<name>A0ABU5ETM1_9BACT</name>
<protein>
    <submittedName>
        <fullName evidence="1">Uncharacterized protein</fullName>
    </submittedName>
</protein>
<dbReference type="RefSeq" id="WP_320685360.1">
    <property type="nucleotide sequence ID" value="NZ_JAXBLV010000033.1"/>
</dbReference>
<comment type="caution">
    <text evidence="1">The sequence shown here is derived from an EMBL/GenBank/DDBJ whole genome shotgun (WGS) entry which is preliminary data.</text>
</comment>
<evidence type="ECO:0000313" key="1">
    <source>
        <dbReference type="EMBL" id="MDY3558436.1"/>
    </source>
</evidence>
<keyword evidence="2" id="KW-1185">Reference proteome</keyword>
<proteinExistence type="predicted"/>
<evidence type="ECO:0000313" key="2">
    <source>
        <dbReference type="Proteomes" id="UP001272242"/>
    </source>
</evidence>
<sequence length="45" mass="5029">MGSLFVRCLGDRHCPGTELDEGSVAVARHRIAQVEPGAWKKEYEE</sequence>
<reference evidence="2" key="1">
    <citation type="journal article" date="2023" name="Mar. Drugs">
        <title>Gemmata algarum, a Novel Planctomycete Isolated from an Algal Mat, Displays Antimicrobial Activity.</title>
        <authorList>
            <person name="Kumar G."/>
            <person name="Kallscheuer N."/>
            <person name="Kashif M."/>
            <person name="Ahamad S."/>
            <person name="Jagadeeshwari U."/>
            <person name="Pannikurungottu S."/>
            <person name="Haufschild T."/>
            <person name="Kabuu M."/>
            <person name="Sasikala C."/>
            <person name="Jogler C."/>
            <person name="Ramana C."/>
        </authorList>
    </citation>
    <scope>NUCLEOTIDE SEQUENCE [LARGE SCALE GENOMIC DNA]</scope>
    <source>
        <strain evidence="2">JC673</strain>
    </source>
</reference>
<dbReference type="EMBL" id="JAXBLV010000033">
    <property type="protein sequence ID" value="MDY3558436.1"/>
    <property type="molecule type" value="Genomic_DNA"/>
</dbReference>
<gene>
    <name evidence="1" type="ORF">R5W23_005551</name>
</gene>
<dbReference type="Proteomes" id="UP001272242">
    <property type="component" value="Unassembled WGS sequence"/>
</dbReference>
<organism evidence="1 2">
    <name type="scientific">Gemmata algarum</name>
    <dbReference type="NCBI Taxonomy" id="2975278"/>
    <lineage>
        <taxon>Bacteria</taxon>
        <taxon>Pseudomonadati</taxon>
        <taxon>Planctomycetota</taxon>
        <taxon>Planctomycetia</taxon>
        <taxon>Gemmatales</taxon>
        <taxon>Gemmataceae</taxon>
        <taxon>Gemmata</taxon>
    </lineage>
</organism>
<accession>A0ABU5ETM1</accession>